<keyword evidence="3" id="KW-0472">Membrane</keyword>
<dbReference type="Pfam" id="PF09177">
    <property type="entry name" value="STX6_10_61_N"/>
    <property type="match status" value="1"/>
</dbReference>
<evidence type="ECO:0000256" key="3">
    <source>
        <dbReference type="SAM" id="Phobius"/>
    </source>
</evidence>
<reference evidence="5 6" key="1">
    <citation type="journal article" date="2021" name="Commun. Biol.">
        <title>The genome of Shorea leprosula (Dipterocarpaceae) highlights the ecological relevance of drought in aseasonal tropical rainforests.</title>
        <authorList>
            <person name="Ng K.K.S."/>
            <person name="Kobayashi M.J."/>
            <person name="Fawcett J.A."/>
            <person name="Hatakeyama M."/>
            <person name="Paape T."/>
            <person name="Ng C.H."/>
            <person name="Ang C.C."/>
            <person name="Tnah L.H."/>
            <person name="Lee C.T."/>
            <person name="Nishiyama T."/>
            <person name="Sese J."/>
            <person name="O'Brien M.J."/>
            <person name="Copetti D."/>
            <person name="Mohd Noor M.I."/>
            <person name="Ong R.C."/>
            <person name="Putra M."/>
            <person name="Sireger I.Z."/>
            <person name="Indrioko S."/>
            <person name="Kosugi Y."/>
            <person name="Izuno A."/>
            <person name="Isagi Y."/>
            <person name="Lee S.L."/>
            <person name="Shimizu K.K."/>
        </authorList>
    </citation>
    <scope>NUCLEOTIDE SEQUENCE [LARGE SCALE GENOMIC DNA]</scope>
    <source>
        <strain evidence="5">214</strain>
    </source>
</reference>
<gene>
    <name evidence="5" type="ORF">SLEP1_g46783</name>
</gene>
<keyword evidence="3" id="KW-1133">Transmembrane helix</keyword>
<dbReference type="PANTHER" id="PTHR34949:SF2">
    <property type="entry name" value="OS05G0443700 PROTEIN"/>
    <property type="match status" value="1"/>
</dbReference>
<sequence length="371" mass="42004">MGSSLQQWESDPLFSAAEVIQDSADRMESIFRLLLHEQSFVQGDHSDPRLLTQIEFHRRDLQTILETAKWQLEDFERAVSSSAMMDKSSTKEYMVSRHNQFIKAIREQINHVEETLGEQPMGNSLKNSDWVDLNEQDRDGLALFLSGGNPTEPVNHYDLDDSNILKRFLDPASTSGSKDGGMVAHGSGEIEELNTSRVSNIDNYYDSKDQNLRKVGSSYSPKLSLDAFDSSQEASTMRNIEDSSWDLEACGGKAKSFFQNNKSRGYYSRKNFFCFPNNLLNAFGSKVARDYTKRLKDGDEQEHLPLFSDTSAQGQHREEGLAHADCSHLWSRFQASNGIFYHVQLSQRSMQIILSAVCSLIILGILIRQFA</sequence>
<name>A0AAV5LND0_9ROSI</name>
<dbReference type="PANTHER" id="PTHR34949">
    <property type="entry name" value="OS05G0443700 PROTEIN"/>
    <property type="match status" value="1"/>
</dbReference>
<keyword evidence="1" id="KW-0813">Transport</keyword>
<dbReference type="SUPFAM" id="SSF47661">
    <property type="entry name" value="t-snare proteins"/>
    <property type="match status" value="1"/>
</dbReference>
<dbReference type="GO" id="GO:0016020">
    <property type="term" value="C:membrane"/>
    <property type="evidence" value="ECO:0007669"/>
    <property type="project" value="InterPro"/>
</dbReference>
<dbReference type="InterPro" id="IPR010989">
    <property type="entry name" value="SNARE"/>
</dbReference>
<dbReference type="GO" id="GO:0048193">
    <property type="term" value="P:Golgi vesicle transport"/>
    <property type="evidence" value="ECO:0007669"/>
    <property type="project" value="InterPro"/>
</dbReference>
<dbReference type="Proteomes" id="UP001054252">
    <property type="component" value="Unassembled WGS sequence"/>
</dbReference>
<dbReference type="GO" id="GO:0012505">
    <property type="term" value="C:endomembrane system"/>
    <property type="evidence" value="ECO:0007669"/>
    <property type="project" value="UniProtKB-SubCell"/>
</dbReference>
<evidence type="ECO:0000313" key="5">
    <source>
        <dbReference type="EMBL" id="GKV38930.1"/>
    </source>
</evidence>
<keyword evidence="1" id="KW-0653">Protein transport</keyword>
<accession>A0AAV5LND0</accession>
<keyword evidence="6" id="KW-1185">Reference proteome</keyword>
<dbReference type="CDD" id="cd21442">
    <property type="entry name" value="SNARE_NTD_STX6-like"/>
    <property type="match status" value="1"/>
</dbReference>
<dbReference type="InterPro" id="IPR015260">
    <property type="entry name" value="Syntaxin-6/10/61_N"/>
</dbReference>
<feature type="transmembrane region" description="Helical" evidence="3">
    <location>
        <begin position="349"/>
        <end position="367"/>
    </location>
</feature>
<dbReference type="EMBL" id="BPVZ01000131">
    <property type="protein sequence ID" value="GKV38930.1"/>
    <property type="molecule type" value="Genomic_DNA"/>
</dbReference>
<dbReference type="Gene3D" id="1.20.58.90">
    <property type="match status" value="1"/>
</dbReference>
<dbReference type="AlphaFoldDB" id="A0AAV5LND0"/>
<keyword evidence="3" id="KW-0812">Transmembrane</keyword>
<organism evidence="5 6">
    <name type="scientific">Rubroshorea leprosula</name>
    <dbReference type="NCBI Taxonomy" id="152421"/>
    <lineage>
        <taxon>Eukaryota</taxon>
        <taxon>Viridiplantae</taxon>
        <taxon>Streptophyta</taxon>
        <taxon>Embryophyta</taxon>
        <taxon>Tracheophyta</taxon>
        <taxon>Spermatophyta</taxon>
        <taxon>Magnoliopsida</taxon>
        <taxon>eudicotyledons</taxon>
        <taxon>Gunneridae</taxon>
        <taxon>Pentapetalae</taxon>
        <taxon>rosids</taxon>
        <taxon>malvids</taxon>
        <taxon>Malvales</taxon>
        <taxon>Dipterocarpaceae</taxon>
        <taxon>Rubroshorea</taxon>
    </lineage>
</organism>
<evidence type="ECO:0000259" key="4">
    <source>
        <dbReference type="Pfam" id="PF09177"/>
    </source>
</evidence>
<feature type="domain" description="Syntaxin 6/10/61 N-terminal" evidence="4">
    <location>
        <begin position="11"/>
        <end position="113"/>
    </location>
</feature>
<comment type="caution">
    <text evidence="5">The sequence shown here is derived from an EMBL/GenBank/DDBJ whole genome shotgun (WGS) entry which is preliminary data.</text>
</comment>
<evidence type="ECO:0000256" key="1">
    <source>
        <dbReference type="ARBA" id="ARBA00022927"/>
    </source>
</evidence>
<comment type="subcellular location">
    <subcellularLocation>
        <location evidence="2">Endomembrane system</location>
        <topology evidence="2">Single-pass type IV membrane protein</topology>
    </subcellularLocation>
</comment>
<protein>
    <recommendedName>
        <fullName evidence="4">Syntaxin 6/10/61 N-terminal domain-containing protein</fullName>
    </recommendedName>
</protein>
<evidence type="ECO:0000313" key="6">
    <source>
        <dbReference type="Proteomes" id="UP001054252"/>
    </source>
</evidence>
<evidence type="ECO:0000256" key="2">
    <source>
        <dbReference type="ARBA" id="ARBA00046280"/>
    </source>
</evidence>
<proteinExistence type="predicted"/>
<dbReference type="GO" id="GO:0015031">
    <property type="term" value="P:protein transport"/>
    <property type="evidence" value="ECO:0007669"/>
    <property type="project" value="UniProtKB-KW"/>
</dbReference>